<reference evidence="2 3" key="1">
    <citation type="journal article" date="2011" name="Nat. Genet.">
        <title>The genome of the mesopolyploid crop species Brassica rapa.</title>
        <authorList>
            <consortium name="Brassica rapa Genome Sequencing Project Consortium"/>
            <person name="Wang X."/>
            <person name="Wang H."/>
            <person name="Wang J."/>
            <person name="Sun R."/>
            <person name="Wu J."/>
            <person name="Liu S."/>
            <person name="Bai Y."/>
            <person name="Mun J.H."/>
            <person name="Bancroft I."/>
            <person name="Cheng F."/>
            <person name="Huang S."/>
            <person name="Li X."/>
            <person name="Hua W."/>
            <person name="Wang J."/>
            <person name="Wang X."/>
            <person name="Freeling M."/>
            <person name="Pires J.C."/>
            <person name="Paterson A.H."/>
            <person name="Chalhoub B."/>
            <person name="Wang B."/>
            <person name="Hayward A."/>
            <person name="Sharpe A.G."/>
            <person name="Park B.S."/>
            <person name="Weisshaar B."/>
            <person name="Liu B."/>
            <person name="Li B."/>
            <person name="Liu B."/>
            <person name="Tong C."/>
            <person name="Song C."/>
            <person name="Duran C."/>
            <person name="Peng C."/>
            <person name="Geng C."/>
            <person name="Koh C."/>
            <person name="Lin C."/>
            <person name="Edwards D."/>
            <person name="Mu D."/>
            <person name="Shen D."/>
            <person name="Soumpourou E."/>
            <person name="Li F."/>
            <person name="Fraser F."/>
            <person name="Conant G."/>
            <person name="Lassalle G."/>
            <person name="King G.J."/>
            <person name="Bonnema G."/>
            <person name="Tang H."/>
            <person name="Wang H."/>
            <person name="Belcram H."/>
            <person name="Zhou H."/>
            <person name="Hirakawa H."/>
            <person name="Abe H."/>
            <person name="Guo H."/>
            <person name="Wang H."/>
            <person name="Jin H."/>
            <person name="Parkin I.A."/>
            <person name="Batley J."/>
            <person name="Kim J.S."/>
            <person name="Just J."/>
            <person name="Li J."/>
            <person name="Xu J."/>
            <person name="Deng J."/>
            <person name="Kim J.A."/>
            <person name="Li J."/>
            <person name="Yu J."/>
            <person name="Meng J."/>
            <person name="Wang J."/>
            <person name="Min J."/>
            <person name="Poulain J."/>
            <person name="Wang J."/>
            <person name="Hatakeyama K."/>
            <person name="Wu K."/>
            <person name="Wang L."/>
            <person name="Fang L."/>
            <person name="Trick M."/>
            <person name="Links M.G."/>
            <person name="Zhao M."/>
            <person name="Jin M."/>
            <person name="Ramchiary N."/>
            <person name="Drou N."/>
            <person name="Berkman P.J."/>
            <person name="Cai Q."/>
            <person name="Huang Q."/>
            <person name="Li R."/>
            <person name="Tabata S."/>
            <person name="Cheng S."/>
            <person name="Zhang S."/>
            <person name="Zhang S."/>
            <person name="Huang S."/>
            <person name="Sato S."/>
            <person name="Sun S."/>
            <person name="Kwon S.J."/>
            <person name="Choi S.R."/>
            <person name="Lee T.H."/>
            <person name="Fan W."/>
            <person name="Zhao X."/>
            <person name="Tan X."/>
            <person name="Xu X."/>
            <person name="Wang Y."/>
            <person name="Qiu Y."/>
            <person name="Yin Y."/>
            <person name="Li Y."/>
            <person name="Du Y."/>
            <person name="Liao Y."/>
            <person name="Lim Y."/>
            <person name="Narusaka Y."/>
            <person name="Wang Y."/>
            <person name="Wang Z."/>
            <person name="Li Z."/>
            <person name="Wang Z."/>
            <person name="Xiong Z."/>
            <person name="Zhang Z."/>
        </authorList>
    </citation>
    <scope>NUCLEOTIDE SEQUENCE [LARGE SCALE GENOMIC DNA]</scope>
    <source>
        <strain evidence="2 3">cv. Chiifu-401-42</strain>
    </source>
</reference>
<feature type="compositionally biased region" description="Basic and acidic residues" evidence="1">
    <location>
        <begin position="8"/>
        <end position="30"/>
    </location>
</feature>
<protein>
    <submittedName>
        <fullName evidence="2">Uncharacterized protein</fullName>
    </submittedName>
</protein>
<dbReference type="AlphaFoldDB" id="M4F6P9"/>
<reference evidence="2 3" key="2">
    <citation type="journal article" date="2018" name="Hortic Res">
        <title>Improved Brassica rapa reference genome by single-molecule sequencing and chromosome conformation capture technologies.</title>
        <authorList>
            <person name="Zhang L."/>
            <person name="Cai X."/>
            <person name="Wu J."/>
            <person name="Liu M."/>
            <person name="Grob S."/>
            <person name="Cheng F."/>
            <person name="Liang J."/>
            <person name="Cai C."/>
            <person name="Liu Z."/>
            <person name="Liu B."/>
            <person name="Wang F."/>
            <person name="Li S."/>
            <person name="Liu F."/>
            <person name="Li X."/>
            <person name="Cheng L."/>
            <person name="Yang W."/>
            <person name="Li M.H."/>
            <person name="Grossniklaus U."/>
            <person name="Zheng H."/>
            <person name="Wang X."/>
        </authorList>
    </citation>
    <scope>NUCLEOTIDE SEQUENCE [LARGE SCALE GENOMIC DNA]</scope>
    <source>
        <strain evidence="2 3">cv. Chiifu-401-42</strain>
    </source>
</reference>
<dbReference type="EnsemblPlants" id="Bra036759.1">
    <property type="protein sequence ID" value="Bra036759.1-P"/>
    <property type="gene ID" value="Bra036759"/>
</dbReference>
<accession>M4F6P9</accession>
<dbReference type="Proteomes" id="UP000011750">
    <property type="component" value="Chromosome A08"/>
</dbReference>
<evidence type="ECO:0000256" key="1">
    <source>
        <dbReference type="SAM" id="MobiDB-lite"/>
    </source>
</evidence>
<evidence type="ECO:0000313" key="3">
    <source>
        <dbReference type="Proteomes" id="UP000011750"/>
    </source>
</evidence>
<proteinExistence type="predicted"/>
<evidence type="ECO:0000313" key="2">
    <source>
        <dbReference type="EnsemblPlants" id="Bra036759.1-P"/>
    </source>
</evidence>
<dbReference type="HOGENOM" id="CLU_2443971_0_0_1"/>
<name>M4F6P9_BRACM</name>
<dbReference type="Gramene" id="Bra036759.1">
    <property type="protein sequence ID" value="Bra036759.1-P"/>
    <property type="gene ID" value="Bra036759"/>
</dbReference>
<reference evidence="2" key="3">
    <citation type="submission" date="2023-03" db="UniProtKB">
        <authorList>
            <consortium name="EnsemblPlants"/>
        </authorList>
    </citation>
    <scope>IDENTIFICATION</scope>
    <source>
        <strain evidence="2">cv. Chiifu-401-42</strain>
    </source>
</reference>
<organism evidence="2 3">
    <name type="scientific">Brassica campestris</name>
    <name type="common">Field mustard</name>
    <dbReference type="NCBI Taxonomy" id="3711"/>
    <lineage>
        <taxon>Eukaryota</taxon>
        <taxon>Viridiplantae</taxon>
        <taxon>Streptophyta</taxon>
        <taxon>Embryophyta</taxon>
        <taxon>Tracheophyta</taxon>
        <taxon>Spermatophyta</taxon>
        <taxon>Magnoliopsida</taxon>
        <taxon>eudicotyledons</taxon>
        <taxon>Gunneridae</taxon>
        <taxon>Pentapetalae</taxon>
        <taxon>rosids</taxon>
        <taxon>malvids</taxon>
        <taxon>Brassicales</taxon>
        <taxon>Brassicaceae</taxon>
        <taxon>Brassiceae</taxon>
        <taxon>Brassica</taxon>
    </lineage>
</organism>
<keyword evidence="3" id="KW-1185">Reference proteome</keyword>
<feature type="region of interest" description="Disordered" evidence="1">
    <location>
        <begin position="1"/>
        <end position="42"/>
    </location>
</feature>
<dbReference type="InParanoid" id="M4F6P9"/>
<sequence>MSRIRKRKEADFNGRTKGDETTGGREDGRHSRSGNRGSHRENLLNVIVRKENMEARGYPIVRRNPLRLLEVLERDGSGFEKNVKAGKGRS</sequence>